<dbReference type="OrthoDB" id="8444653at2"/>
<evidence type="ECO:0000313" key="1">
    <source>
        <dbReference type="EMBL" id="ARN81181.1"/>
    </source>
</evidence>
<organism evidence="1 2">
    <name type="scientific">Methylocystis bryophila</name>
    <dbReference type="NCBI Taxonomy" id="655015"/>
    <lineage>
        <taxon>Bacteria</taxon>
        <taxon>Pseudomonadati</taxon>
        <taxon>Pseudomonadota</taxon>
        <taxon>Alphaproteobacteria</taxon>
        <taxon>Hyphomicrobiales</taxon>
        <taxon>Methylocystaceae</taxon>
        <taxon>Methylocystis</taxon>
    </lineage>
</organism>
<evidence type="ECO:0000313" key="2">
    <source>
        <dbReference type="Proteomes" id="UP000193978"/>
    </source>
</evidence>
<accession>A0A1W6MUA1</accession>
<dbReference type="EMBL" id="CP019948">
    <property type="protein sequence ID" value="ARN81181.1"/>
    <property type="molecule type" value="Genomic_DNA"/>
</dbReference>
<dbReference type="Proteomes" id="UP000193978">
    <property type="component" value="Chromosome"/>
</dbReference>
<gene>
    <name evidence="1" type="ORF">B1812_08900</name>
</gene>
<reference evidence="1 2" key="1">
    <citation type="submission" date="2017-02" db="EMBL/GenBank/DDBJ databases">
        <authorList>
            <person name="Peterson S.W."/>
        </authorList>
    </citation>
    <scope>NUCLEOTIDE SEQUENCE [LARGE SCALE GENOMIC DNA]</scope>
    <source>
        <strain evidence="1 2">S285</strain>
    </source>
</reference>
<protein>
    <recommendedName>
        <fullName evidence="3">DUF2267 domain-containing protein</fullName>
    </recommendedName>
</protein>
<sequence>MDDFITGLATATHLDPMIAKPAIGHVLLFLRDKAPQGRIAQFVDETPQVHEAVVVAVVTGAGGLTPITELLASFIGRGPADIDNLTDKLIKLGLDQSQITALIEETLSRAEDLIGVDGVCEIGEILPALGSSQNLPKILR</sequence>
<evidence type="ECO:0008006" key="3">
    <source>
        <dbReference type="Google" id="ProtNLM"/>
    </source>
</evidence>
<dbReference type="KEGG" id="mbry:B1812_08900"/>
<proteinExistence type="predicted"/>
<keyword evidence="2" id="KW-1185">Reference proteome</keyword>
<dbReference type="RefSeq" id="WP_085771268.1">
    <property type="nucleotide sequence ID" value="NZ_AP027149.1"/>
</dbReference>
<name>A0A1W6MUA1_9HYPH</name>
<dbReference type="AlphaFoldDB" id="A0A1W6MUA1"/>